<comment type="caution">
    <text evidence="2">The sequence shown here is derived from an EMBL/GenBank/DDBJ whole genome shotgun (WGS) entry which is preliminary data.</text>
</comment>
<dbReference type="Pfam" id="PF12705">
    <property type="entry name" value="PDDEXK_1"/>
    <property type="match status" value="1"/>
</dbReference>
<organism evidence="2 3">
    <name type="scientific">Segatella salivae</name>
    <dbReference type="NCBI Taxonomy" id="228604"/>
    <lineage>
        <taxon>Bacteria</taxon>
        <taxon>Pseudomonadati</taxon>
        <taxon>Bacteroidota</taxon>
        <taxon>Bacteroidia</taxon>
        <taxon>Bacteroidales</taxon>
        <taxon>Prevotellaceae</taxon>
        <taxon>Segatella</taxon>
    </lineage>
</organism>
<protein>
    <submittedName>
        <fullName evidence="2">PD-(D/E)XK nuclease family protein</fullName>
    </submittedName>
</protein>
<feature type="domain" description="PD-(D/E)XK endonuclease-like" evidence="1">
    <location>
        <begin position="623"/>
        <end position="922"/>
    </location>
</feature>
<accession>A0AAW4NP88</accession>
<dbReference type="EMBL" id="JAHXRF010000021">
    <property type="protein sequence ID" value="MBW4866751.1"/>
    <property type="molecule type" value="Genomic_DNA"/>
</dbReference>
<dbReference type="RefSeq" id="WP_219428298.1">
    <property type="nucleotide sequence ID" value="NZ_JAHXRD010000020.1"/>
</dbReference>
<proteinExistence type="predicted"/>
<reference evidence="2" key="1">
    <citation type="submission" date="2021-07" db="EMBL/GenBank/DDBJ databases">
        <title>Genomic diversity and antimicrobial resistance of Prevotella spp. isolated from chronic lung disease airways.</title>
        <authorList>
            <person name="Webb K.A."/>
            <person name="Olagoke O.S."/>
            <person name="Baird T."/>
            <person name="Neill J."/>
            <person name="Pham A."/>
            <person name="Wells T.J."/>
            <person name="Ramsay K.A."/>
            <person name="Bell S.C."/>
            <person name="Sarovich D.S."/>
            <person name="Price E.P."/>
        </authorList>
    </citation>
    <scope>NUCLEOTIDE SEQUENCE</scope>
    <source>
        <strain evidence="2">SCHI0047.S.3</strain>
    </source>
</reference>
<evidence type="ECO:0000259" key="1">
    <source>
        <dbReference type="Pfam" id="PF12705"/>
    </source>
</evidence>
<dbReference type="AlphaFoldDB" id="A0AAW4NP88"/>
<dbReference type="InterPro" id="IPR038726">
    <property type="entry name" value="PDDEXK_AddAB-type"/>
</dbReference>
<evidence type="ECO:0000313" key="2">
    <source>
        <dbReference type="EMBL" id="MBW4866751.1"/>
    </source>
</evidence>
<name>A0AAW4NP88_9BACT</name>
<sequence>MKSFLQYVAEDILHKYGTDLSRITIIFPNKRASLFLNEELVRLSNKPLWSPSYLTISELFRAHSSKSVGDQIKLICDLHKIFNECTGSDETLDHFYGWGQVLLADYDDIDKNMGDAHLIFKSIKDIHEFDDTSYLNDEQKGLLKKFFANFTEDITSKLKERFINLWSNFEEIYTKFNERLSQQGLAYEGALYREVVGKEQLDFHSDIYIFVGFNMMQTVEQKLCERLMKQGKAKFYWDFDDYFMSEKHGLKHEAGTYIRQYLKYFPNELDTTDKAIYCNFERPKDITYLSATTENIQARYISTWLKDPKRVAAGRRTAIVLADENLLPTVIHCLSPNLKYVNITTGYPLQHTPIASFVRLLVMLQTMGYNTKRKSFSRKWCTMLQQHVYMNYVKDNERIFGKHYADVPSVNAWIVDILQEIGKNYAAEGEDAPLVHESIFRTYTLFNRLDALIACGDLVADFNIYNKLINQLISSTSVPFHGEPIVGLQIMGVLETRNLDFDHVLVLSCNEGNMPKGVNDTSFIPYAVRKAFGLTTIDNKVAIYAYYFHSLLQRATDITLTYNKAASKTATGEMSRFMLQLMVESGQNIHFKNLNASQNPLQSIKRPIVKNQEVMRNIYQTDRLSPTAITTYLRCQMRFYYRYIAGIKEPDNEEDEIDNRIFGNIFHRAAELFYESKCNKDIVQKQDIINALKDKSLLPRIIEEAFREKLFNVKDDKNITYNGLQIINRQVIIEYIKRLLAIDQKLTPFSILGLEKPIEMPFDINTQEGLKQISLFGNIDRIDKIDENGSTCIRVVDYKTGSNDKTSIKSVDDIFNPEKIESHSDYYLQALLYSIMLYNNGNLNPNHLPVSPALLFIQHATGDDYTPILKFGKDSITDISIYTEDFLSKLKELIEDIFNPNIAFNPTENTKRCQYCPYREICG</sequence>
<gene>
    <name evidence="2" type="ORF">KZY68_12235</name>
</gene>
<evidence type="ECO:0000313" key="3">
    <source>
        <dbReference type="Proteomes" id="UP001196873"/>
    </source>
</evidence>
<dbReference type="Proteomes" id="UP001196873">
    <property type="component" value="Unassembled WGS sequence"/>
</dbReference>